<keyword evidence="2 6" id="KW-0812">Transmembrane</keyword>
<dbReference type="InterPro" id="IPR004695">
    <property type="entry name" value="SLAC1/Mae1/Ssu1/TehA"/>
</dbReference>
<evidence type="ECO:0000256" key="6">
    <source>
        <dbReference type="SAM" id="Phobius"/>
    </source>
</evidence>
<accession>A0A6M1U8W5</accession>
<sequence length="330" mass="34017">MAERAHPRPKIYPPPEFPPRRPGRFDRVPPAVFPAILGVLGLGLALRRGLAAAGLPMALADLVLGAAAVIWAYAAFAYLAKMARRPSVIMDDLKVLPGRTGLATATIGAMALAAAVAPFSAGFGKGILLVALGLHLGVMVLTVLALRRLPPEARDVTPGWHLTFVGFIVGGLAAPVLGWTALAVGLVWAMAAVAVLIWGASLVQLIRRVPPAPLRPLLAIHLAPASFVATVGAMAGVPVLPEVALLLAVGICAALMLSVRWITQSGFSAMWAAFTFPLSAFAGALFALGWDLAGMVVLVAALGVIPAIAYRVITLWGSGKLAAVTNAAEA</sequence>
<evidence type="ECO:0000256" key="4">
    <source>
        <dbReference type="ARBA" id="ARBA00023136"/>
    </source>
</evidence>
<evidence type="ECO:0000256" key="2">
    <source>
        <dbReference type="ARBA" id="ARBA00022692"/>
    </source>
</evidence>
<keyword evidence="4 6" id="KW-0472">Membrane</keyword>
<evidence type="ECO:0000256" key="3">
    <source>
        <dbReference type="ARBA" id="ARBA00022989"/>
    </source>
</evidence>
<dbReference type="RefSeq" id="WP_165053724.1">
    <property type="nucleotide sequence ID" value="NZ_JAALFE010000031.1"/>
</dbReference>
<protein>
    <submittedName>
        <fullName evidence="7">Tellurium resistance protein</fullName>
    </submittedName>
</protein>
<reference evidence="7 8" key="1">
    <citation type="submission" date="2020-02" db="EMBL/GenBank/DDBJ databases">
        <title>Rhodobacter translucens sp. nov., a novel bacterium isolated from activated sludge.</title>
        <authorList>
            <person name="Liu J."/>
        </authorList>
    </citation>
    <scope>NUCLEOTIDE SEQUENCE [LARGE SCALE GENOMIC DNA]</scope>
    <source>
        <strain evidence="7 8">HX-7-19</strain>
    </source>
</reference>
<feature type="transmembrane region" description="Helical" evidence="6">
    <location>
        <begin position="218"/>
        <end position="237"/>
    </location>
</feature>
<dbReference type="CDD" id="cd09322">
    <property type="entry name" value="TDT_TehA_like"/>
    <property type="match status" value="1"/>
</dbReference>
<dbReference type="AlphaFoldDB" id="A0A6M1U8W5"/>
<dbReference type="InterPro" id="IPR038665">
    <property type="entry name" value="Voltage-dep_anion_channel_sf"/>
</dbReference>
<dbReference type="EMBL" id="JAALFE010000031">
    <property type="protein sequence ID" value="NGQ93105.1"/>
    <property type="molecule type" value="Genomic_DNA"/>
</dbReference>
<dbReference type="GO" id="GO:0005886">
    <property type="term" value="C:plasma membrane"/>
    <property type="evidence" value="ECO:0007669"/>
    <property type="project" value="TreeGrafter"/>
</dbReference>
<dbReference type="PANTHER" id="PTHR37955">
    <property type="entry name" value="TELLURITE RESISTANCE PROTEIN TEHA"/>
    <property type="match status" value="1"/>
</dbReference>
<feature type="transmembrane region" description="Helical" evidence="6">
    <location>
        <begin position="58"/>
        <end position="80"/>
    </location>
</feature>
<comment type="caution">
    <text evidence="7">The sequence shown here is derived from an EMBL/GenBank/DDBJ whole genome shotgun (WGS) entry which is preliminary data.</text>
</comment>
<dbReference type="Proteomes" id="UP000474758">
    <property type="component" value="Unassembled WGS sequence"/>
</dbReference>
<dbReference type="PANTHER" id="PTHR37955:SF1">
    <property type="entry name" value="DEP DOMAIN-CONTAINING PROTEIN"/>
    <property type="match status" value="1"/>
</dbReference>
<dbReference type="Pfam" id="PF03595">
    <property type="entry name" value="SLAC1"/>
    <property type="match status" value="1"/>
</dbReference>
<dbReference type="Gene3D" id="1.50.10.150">
    <property type="entry name" value="Voltage-dependent anion channel"/>
    <property type="match status" value="1"/>
</dbReference>
<organism evidence="7 8">
    <name type="scientific">Paragemmobacter kunshanensis</name>
    <dbReference type="NCBI Taxonomy" id="2583234"/>
    <lineage>
        <taxon>Bacteria</taxon>
        <taxon>Pseudomonadati</taxon>
        <taxon>Pseudomonadota</taxon>
        <taxon>Alphaproteobacteria</taxon>
        <taxon>Rhodobacterales</taxon>
        <taxon>Paracoccaceae</taxon>
        <taxon>Paragemmobacter</taxon>
    </lineage>
</organism>
<evidence type="ECO:0000313" key="8">
    <source>
        <dbReference type="Proteomes" id="UP000474758"/>
    </source>
</evidence>
<comment type="subcellular location">
    <subcellularLocation>
        <location evidence="1">Membrane</location>
        <topology evidence="1">Multi-pass membrane protein</topology>
    </subcellularLocation>
</comment>
<feature type="transmembrane region" description="Helical" evidence="6">
    <location>
        <begin position="243"/>
        <end position="262"/>
    </location>
</feature>
<feature type="transmembrane region" description="Helical" evidence="6">
    <location>
        <begin position="269"/>
        <end position="288"/>
    </location>
</feature>
<proteinExistence type="predicted"/>
<feature type="transmembrane region" description="Helical" evidence="6">
    <location>
        <begin position="101"/>
        <end position="121"/>
    </location>
</feature>
<feature type="transmembrane region" description="Helical" evidence="6">
    <location>
        <begin position="158"/>
        <end position="179"/>
    </location>
</feature>
<dbReference type="InterPro" id="IPR052951">
    <property type="entry name" value="Tellurite_res_ion_channel"/>
</dbReference>
<feature type="transmembrane region" description="Helical" evidence="6">
    <location>
        <begin position="294"/>
        <end position="313"/>
    </location>
</feature>
<evidence type="ECO:0000256" key="5">
    <source>
        <dbReference type="SAM" id="MobiDB-lite"/>
    </source>
</evidence>
<feature type="transmembrane region" description="Helical" evidence="6">
    <location>
        <begin position="127"/>
        <end position="146"/>
    </location>
</feature>
<feature type="transmembrane region" description="Helical" evidence="6">
    <location>
        <begin position="28"/>
        <end position="46"/>
    </location>
</feature>
<dbReference type="GO" id="GO:0046583">
    <property type="term" value="F:monoatomic cation efflux transmembrane transporter activity"/>
    <property type="evidence" value="ECO:0007669"/>
    <property type="project" value="TreeGrafter"/>
</dbReference>
<keyword evidence="3 6" id="KW-1133">Transmembrane helix</keyword>
<evidence type="ECO:0000313" key="7">
    <source>
        <dbReference type="EMBL" id="NGQ93105.1"/>
    </source>
</evidence>
<keyword evidence="8" id="KW-1185">Reference proteome</keyword>
<feature type="region of interest" description="Disordered" evidence="5">
    <location>
        <begin position="1"/>
        <end position="23"/>
    </location>
</feature>
<name>A0A6M1U8W5_9RHOB</name>
<evidence type="ECO:0000256" key="1">
    <source>
        <dbReference type="ARBA" id="ARBA00004141"/>
    </source>
</evidence>
<gene>
    <name evidence="7" type="ORF">G5V65_19630</name>
</gene>
<feature type="transmembrane region" description="Helical" evidence="6">
    <location>
        <begin position="185"/>
        <end position="206"/>
    </location>
</feature>